<gene>
    <name evidence="1" type="ORF">OUZ56_017180</name>
</gene>
<evidence type="ECO:0000313" key="2">
    <source>
        <dbReference type="Proteomes" id="UP001234178"/>
    </source>
</evidence>
<dbReference type="Proteomes" id="UP001234178">
    <property type="component" value="Unassembled WGS sequence"/>
</dbReference>
<proteinExistence type="predicted"/>
<keyword evidence="2" id="KW-1185">Reference proteome</keyword>
<protein>
    <submittedName>
        <fullName evidence="1">Uncharacterized protein</fullName>
    </submittedName>
</protein>
<name>A0ABR0ASC1_9CRUS</name>
<accession>A0ABR0ASC1</accession>
<reference evidence="1 2" key="1">
    <citation type="journal article" date="2023" name="Nucleic Acids Res.">
        <title>The hologenome of Daphnia magna reveals possible DNA methylation and microbiome-mediated evolution of the host genome.</title>
        <authorList>
            <person name="Chaturvedi A."/>
            <person name="Li X."/>
            <person name="Dhandapani V."/>
            <person name="Marshall H."/>
            <person name="Kissane S."/>
            <person name="Cuenca-Cambronero M."/>
            <person name="Asole G."/>
            <person name="Calvet F."/>
            <person name="Ruiz-Romero M."/>
            <person name="Marangio P."/>
            <person name="Guigo R."/>
            <person name="Rago D."/>
            <person name="Mirbahai L."/>
            <person name="Eastwood N."/>
            <person name="Colbourne J.K."/>
            <person name="Zhou J."/>
            <person name="Mallon E."/>
            <person name="Orsini L."/>
        </authorList>
    </citation>
    <scope>NUCLEOTIDE SEQUENCE [LARGE SCALE GENOMIC DNA]</scope>
    <source>
        <strain evidence="1">LRV0_1</strain>
    </source>
</reference>
<evidence type="ECO:0000313" key="1">
    <source>
        <dbReference type="EMBL" id="KAK4028017.1"/>
    </source>
</evidence>
<dbReference type="EMBL" id="JAOYFB010000038">
    <property type="protein sequence ID" value="KAK4028017.1"/>
    <property type="molecule type" value="Genomic_DNA"/>
</dbReference>
<comment type="caution">
    <text evidence="1">The sequence shown here is derived from an EMBL/GenBank/DDBJ whole genome shotgun (WGS) entry which is preliminary data.</text>
</comment>
<sequence>MPPKSAPVALQQIITNSEAESVLTSSGYYKCLRNRKRTLDQLKPQYASRLRYKAAKILEGWCQDGVPSNDIWGYLQNSTDLISKFSLKPLPLNHPAIESEVLHHELLLRHWAAFTSQKQSDMTYLLTLLKLYEPNPTYALLPSTGKELMKIDGNDWPTSRNKQLKNKLPPAIPIDSGKYVHFGVENAINGISVGLINRATDLVKFFDVYQKNSNLLSKSMRARIEALDTTFQIEQAKLVLRGDFTTREAEINVPHYEMDINIDEAKLNEDKQAATITPILGKLVSIKSSASSDDGTKILLDTSVFVIGFYVGVGKPADINSFLSNLIIENAKCQKWSQEVLLFQTQKITKENLSNPITVCLIPC</sequence>
<organism evidence="1 2">
    <name type="scientific">Daphnia magna</name>
    <dbReference type="NCBI Taxonomy" id="35525"/>
    <lineage>
        <taxon>Eukaryota</taxon>
        <taxon>Metazoa</taxon>
        <taxon>Ecdysozoa</taxon>
        <taxon>Arthropoda</taxon>
        <taxon>Crustacea</taxon>
        <taxon>Branchiopoda</taxon>
        <taxon>Diplostraca</taxon>
        <taxon>Cladocera</taxon>
        <taxon>Anomopoda</taxon>
        <taxon>Daphniidae</taxon>
        <taxon>Daphnia</taxon>
    </lineage>
</organism>